<dbReference type="EMBL" id="MUMY01000020">
    <property type="protein sequence ID" value="ONM46730.1"/>
    <property type="molecule type" value="Genomic_DNA"/>
</dbReference>
<name>A0A1V2TB49_9NOCA</name>
<sequence length="58" mass="6224">MLEQPSAAPEGYNTVSPWVVTEDTAAFLDFVNQAFDGEELGRVSTEDGLIGHGEIRVG</sequence>
<feature type="non-terminal residue" evidence="1">
    <location>
        <position position="58"/>
    </location>
</feature>
<gene>
    <name evidence="1" type="ORF">B0T46_20935</name>
</gene>
<evidence type="ECO:0000313" key="1">
    <source>
        <dbReference type="EMBL" id="ONM46730.1"/>
    </source>
</evidence>
<reference evidence="1 2" key="1">
    <citation type="journal article" date="2016" name="Antonie Van Leeuwenhoek">
        <title>Nocardia donostiensis sp. nov., isolated from human respiratory specimens.</title>
        <authorList>
            <person name="Ercibengoa M."/>
            <person name="Bell M."/>
            <person name="Marimon J.M."/>
            <person name="Humrighouse B."/>
            <person name="Klenk H.P."/>
            <person name="Potter G."/>
            <person name="Perez-Trallero E."/>
        </authorList>
    </citation>
    <scope>NUCLEOTIDE SEQUENCE [LARGE SCALE GENOMIC DNA]</scope>
    <source>
        <strain evidence="1 2">X1655</strain>
    </source>
</reference>
<dbReference type="AlphaFoldDB" id="A0A1V2TB49"/>
<dbReference type="Proteomes" id="UP000188836">
    <property type="component" value="Unassembled WGS sequence"/>
</dbReference>
<evidence type="ECO:0000313" key="2">
    <source>
        <dbReference type="Proteomes" id="UP000188836"/>
    </source>
</evidence>
<protein>
    <submittedName>
        <fullName evidence="1">Glyoxalase</fullName>
    </submittedName>
</protein>
<organism evidence="1 2">
    <name type="scientific">Nocardia donostiensis</name>
    <dbReference type="NCBI Taxonomy" id="1538463"/>
    <lineage>
        <taxon>Bacteria</taxon>
        <taxon>Bacillati</taxon>
        <taxon>Actinomycetota</taxon>
        <taxon>Actinomycetes</taxon>
        <taxon>Mycobacteriales</taxon>
        <taxon>Nocardiaceae</taxon>
        <taxon>Nocardia</taxon>
    </lineage>
</organism>
<accession>A0A1V2TB49</accession>
<dbReference type="Gene3D" id="3.30.720.120">
    <property type="match status" value="1"/>
</dbReference>
<comment type="caution">
    <text evidence="1">The sequence shown here is derived from an EMBL/GenBank/DDBJ whole genome shotgun (WGS) entry which is preliminary data.</text>
</comment>
<keyword evidence="2" id="KW-1185">Reference proteome</keyword>
<proteinExistence type="predicted"/>